<name>A0AAE0M7Q8_9PEZI</name>
<feature type="compositionally biased region" description="Low complexity" evidence="1">
    <location>
        <begin position="93"/>
        <end position="110"/>
    </location>
</feature>
<sequence length="769" mass="85086">MMPASSPTRPSAQSQSHSLPPLDEAASVPFSALFDNNHFDLATVEATAQLADRSIFVMPNGRRFLFESIPDPQYPKASQPSLPSAEPQPPAQQYPSQYQYQQQQQQQQQHAPRRSPPVASFNPAQDLEALRRNSTTIRRRPVSNTSSQLYSPGGGRQVSNLSGQAPATEPNVSTHEVTAMMSNMDIRHSTRFGAAPLFGHSDGGVQAAEALTESYPGPRDEPSPGSPYSSTSLPAHPPMQQYATPTTQPAYPDTTNATHMNGCGGQIQNFNYPNYMAQAHQAQQLAQQQAPASPSRPQFESLMDQSSPVSSLQVTTEQYYASWGGVSPYSPQREASEIQMVANGGGSPSRVGTEYSPRPVASSPASERAASLTYQPARPDYVNAGRSYPYAPNGFDTQTPVIVVESQEEQQQQQRQLRQLSSASTTDSRSTGRDNIMPGEDMLFDGPVKSSAALTSPVFLDGQLKVFRNTITNDLRFHCKVGNDSETYWMKSTNAQLVPVYAYDPRFPNVVFIRDKNENASNNALSYAQSPTGTAQGRPSGIYQFGRLKELCDFQAKLTAEKVVLDIASVKLVRLTKASSRNSETYSSIRLQIWHEAELRKERQSDVASFVTAGTALSGPLRERLVASSSRLMIYLGRLGEYINVFITDDVEVKADGPTMVKLKPRKAGGIGKKGSRWPGIKAHIESKQQFEMAGLDIHGQAPNVDVESRYDLYKTFDIDFENSPSQDNFIRKWDEVMKERRSQRMRLNQIQEEMEQNVFSGRKARELW</sequence>
<protein>
    <submittedName>
        <fullName evidence="2">Uncharacterized protein</fullName>
    </submittedName>
</protein>
<reference evidence="2" key="2">
    <citation type="submission" date="2023-06" db="EMBL/GenBank/DDBJ databases">
        <authorList>
            <consortium name="Lawrence Berkeley National Laboratory"/>
            <person name="Haridas S."/>
            <person name="Hensen N."/>
            <person name="Bonometti L."/>
            <person name="Westerberg I."/>
            <person name="Brannstrom I.O."/>
            <person name="Guillou S."/>
            <person name="Cros-Aarteil S."/>
            <person name="Calhoun S."/>
            <person name="Kuo A."/>
            <person name="Mondo S."/>
            <person name="Pangilinan J."/>
            <person name="Riley R."/>
            <person name="Labutti K."/>
            <person name="Andreopoulos B."/>
            <person name="Lipzen A."/>
            <person name="Chen C."/>
            <person name="Yanf M."/>
            <person name="Daum C."/>
            <person name="Ng V."/>
            <person name="Clum A."/>
            <person name="Steindorff A."/>
            <person name="Ohm R."/>
            <person name="Martin F."/>
            <person name="Silar P."/>
            <person name="Natvig D."/>
            <person name="Lalanne C."/>
            <person name="Gautier V."/>
            <person name="Ament-Velasquez S.L."/>
            <person name="Kruys A."/>
            <person name="Hutchinson M.I."/>
            <person name="Powell A.J."/>
            <person name="Barry K."/>
            <person name="Miller A.N."/>
            <person name="Grigoriev I.V."/>
            <person name="Debuchy R."/>
            <person name="Gladieux P."/>
            <person name="Thoren M.H."/>
            <person name="Johannesson H."/>
        </authorList>
    </citation>
    <scope>NUCLEOTIDE SEQUENCE</scope>
    <source>
        <strain evidence="2">CBS 118394</strain>
    </source>
</reference>
<feature type="compositionally biased region" description="Low complexity" evidence="1">
    <location>
        <begin position="409"/>
        <end position="422"/>
    </location>
</feature>
<feature type="region of interest" description="Disordered" evidence="1">
    <location>
        <begin position="213"/>
        <end position="258"/>
    </location>
</feature>
<dbReference type="AlphaFoldDB" id="A0AAE0M7Q8"/>
<evidence type="ECO:0000313" key="3">
    <source>
        <dbReference type="Proteomes" id="UP001283341"/>
    </source>
</evidence>
<reference evidence="2" key="1">
    <citation type="journal article" date="2023" name="Mol. Phylogenet. Evol.">
        <title>Genome-scale phylogeny and comparative genomics of the fungal order Sordariales.</title>
        <authorList>
            <person name="Hensen N."/>
            <person name="Bonometti L."/>
            <person name="Westerberg I."/>
            <person name="Brannstrom I.O."/>
            <person name="Guillou S."/>
            <person name="Cros-Aarteil S."/>
            <person name="Calhoun S."/>
            <person name="Haridas S."/>
            <person name="Kuo A."/>
            <person name="Mondo S."/>
            <person name="Pangilinan J."/>
            <person name="Riley R."/>
            <person name="LaButti K."/>
            <person name="Andreopoulos B."/>
            <person name="Lipzen A."/>
            <person name="Chen C."/>
            <person name="Yan M."/>
            <person name="Daum C."/>
            <person name="Ng V."/>
            <person name="Clum A."/>
            <person name="Steindorff A."/>
            <person name="Ohm R.A."/>
            <person name="Martin F."/>
            <person name="Silar P."/>
            <person name="Natvig D.O."/>
            <person name="Lalanne C."/>
            <person name="Gautier V."/>
            <person name="Ament-Velasquez S.L."/>
            <person name="Kruys A."/>
            <person name="Hutchinson M.I."/>
            <person name="Powell A.J."/>
            <person name="Barry K."/>
            <person name="Miller A.N."/>
            <person name="Grigoriev I.V."/>
            <person name="Debuchy R."/>
            <person name="Gladieux P."/>
            <person name="Hiltunen Thoren M."/>
            <person name="Johannesson H."/>
        </authorList>
    </citation>
    <scope>NUCLEOTIDE SEQUENCE</scope>
    <source>
        <strain evidence="2">CBS 118394</strain>
    </source>
</reference>
<evidence type="ECO:0000313" key="2">
    <source>
        <dbReference type="EMBL" id="KAK3322576.1"/>
    </source>
</evidence>
<feature type="compositionally biased region" description="Polar residues" evidence="1">
    <location>
        <begin position="132"/>
        <end position="150"/>
    </location>
</feature>
<feature type="compositionally biased region" description="Polar residues" evidence="1">
    <location>
        <begin position="1"/>
        <end position="18"/>
    </location>
</feature>
<evidence type="ECO:0000256" key="1">
    <source>
        <dbReference type="SAM" id="MobiDB-lite"/>
    </source>
</evidence>
<feature type="region of interest" description="Disordered" evidence="1">
    <location>
        <begin position="68"/>
        <end position="173"/>
    </location>
</feature>
<feature type="region of interest" description="Disordered" evidence="1">
    <location>
        <begin position="343"/>
        <end position="377"/>
    </location>
</feature>
<feature type="region of interest" description="Disordered" evidence="1">
    <location>
        <begin position="406"/>
        <end position="444"/>
    </location>
</feature>
<feature type="compositionally biased region" description="Polar residues" evidence="1">
    <location>
        <begin position="241"/>
        <end position="258"/>
    </location>
</feature>
<organism evidence="2 3">
    <name type="scientific">Apodospora peruviana</name>
    <dbReference type="NCBI Taxonomy" id="516989"/>
    <lineage>
        <taxon>Eukaryota</taxon>
        <taxon>Fungi</taxon>
        <taxon>Dikarya</taxon>
        <taxon>Ascomycota</taxon>
        <taxon>Pezizomycotina</taxon>
        <taxon>Sordariomycetes</taxon>
        <taxon>Sordariomycetidae</taxon>
        <taxon>Sordariales</taxon>
        <taxon>Lasiosphaeriaceae</taxon>
        <taxon>Apodospora</taxon>
    </lineage>
</organism>
<comment type="caution">
    <text evidence="2">The sequence shown here is derived from an EMBL/GenBank/DDBJ whole genome shotgun (WGS) entry which is preliminary data.</text>
</comment>
<feature type="compositionally biased region" description="Polar residues" evidence="1">
    <location>
        <begin position="157"/>
        <end position="173"/>
    </location>
</feature>
<dbReference type="Proteomes" id="UP001283341">
    <property type="component" value="Unassembled WGS sequence"/>
</dbReference>
<feature type="region of interest" description="Disordered" evidence="1">
    <location>
        <begin position="281"/>
        <end position="302"/>
    </location>
</feature>
<feature type="region of interest" description="Disordered" evidence="1">
    <location>
        <begin position="1"/>
        <end position="23"/>
    </location>
</feature>
<accession>A0AAE0M7Q8</accession>
<gene>
    <name evidence="2" type="ORF">B0H66DRAFT_209329</name>
</gene>
<keyword evidence="3" id="KW-1185">Reference proteome</keyword>
<feature type="compositionally biased region" description="Low complexity" evidence="1">
    <location>
        <begin position="281"/>
        <end position="292"/>
    </location>
</feature>
<proteinExistence type="predicted"/>
<dbReference type="EMBL" id="JAUEDM010000003">
    <property type="protein sequence ID" value="KAK3322576.1"/>
    <property type="molecule type" value="Genomic_DNA"/>
</dbReference>